<dbReference type="InterPro" id="IPR017871">
    <property type="entry name" value="ABC_transporter-like_CS"/>
</dbReference>
<dbReference type="PANTHER" id="PTHR42855:SF2">
    <property type="entry name" value="DRUG RESISTANCE ABC TRANSPORTER,ATP-BINDING PROTEIN"/>
    <property type="match status" value="1"/>
</dbReference>
<dbReference type="SUPFAM" id="SSF52540">
    <property type="entry name" value="P-loop containing nucleoside triphosphate hydrolases"/>
    <property type="match status" value="2"/>
</dbReference>
<dbReference type="PROSITE" id="PS50893">
    <property type="entry name" value="ABC_TRANSPORTER_2"/>
    <property type="match status" value="2"/>
</dbReference>
<evidence type="ECO:0000313" key="6">
    <source>
        <dbReference type="Proteomes" id="UP000247476"/>
    </source>
</evidence>
<dbReference type="Proteomes" id="UP000247476">
    <property type="component" value="Unassembled WGS sequence"/>
</dbReference>
<dbReference type="Pfam" id="PF00005">
    <property type="entry name" value="ABC_tran"/>
    <property type="match status" value="2"/>
</dbReference>
<gene>
    <name evidence="5" type="ORF">DLM86_06195</name>
</gene>
<dbReference type="PANTHER" id="PTHR42855">
    <property type="entry name" value="ABC TRANSPORTER ATP-BINDING SUBUNIT"/>
    <property type="match status" value="1"/>
</dbReference>
<dbReference type="GO" id="GO:0016887">
    <property type="term" value="F:ATP hydrolysis activity"/>
    <property type="evidence" value="ECO:0007669"/>
    <property type="project" value="InterPro"/>
</dbReference>
<reference evidence="5 6" key="1">
    <citation type="submission" date="2018-05" db="EMBL/GenBank/DDBJ databases">
        <title>Paenibacillus flagellatus sp. nov., isolated from selenium mineral soil.</title>
        <authorList>
            <person name="Dai X."/>
        </authorList>
    </citation>
    <scope>NUCLEOTIDE SEQUENCE [LARGE SCALE GENOMIC DNA]</scope>
    <source>
        <strain evidence="5 6">DXL2</strain>
    </source>
</reference>
<evidence type="ECO:0000256" key="1">
    <source>
        <dbReference type="ARBA" id="ARBA00022741"/>
    </source>
</evidence>
<proteinExistence type="predicted"/>
<feature type="domain" description="ABC transporter" evidence="4">
    <location>
        <begin position="4"/>
        <end position="258"/>
    </location>
</feature>
<dbReference type="PROSITE" id="PS00211">
    <property type="entry name" value="ABC_TRANSPORTER_1"/>
    <property type="match status" value="2"/>
</dbReference>
<dbReference type="FunFam" id="3.40.50.300:FF:000011">
    <property type="entry name" value="Putative ABC transporter ATP-binding component"/>
    <property type="match status" value="1"/>
</dbReference>
<dbReference type="AlphaFoldDB" id="A0A2V5L1G0"/>
<evidence type="ECO:0000259" key="4">
    <source>
        <dbReference type="PROSITE" id="PS50893"/>
    </source>
</evidence>
<keyword evidence="6" id="KW-1185">Reference proteome</keyword>
<feature type="compositionally biased region" description="Basic and acidic residues" evidence="3">
    <location>
        <begin position="569"/>
        <end position="589"/>
    </location>
</feature>
<protein>
    <submittedName>
        <fullName evidence="5">ABC transporter ATP-binding protein</fullName>
    </submittedName>
</protein>
<dbReference type="InterPro" id="IPR027417">
    <property type="entry name" value="P-loop_NTPase"/>
</dbReference>
<dbReference type="RefSeq" id="WP_110839207.1">
    <property type="nucleotide sequence ID" value="NZ_QJVJ01000002.1"/>
</dbReference>
<comment type="caution">
    <text evidence="5">The sequence shown here is derived from an EMBL/GenBank/DDBJ whole genome shotgun (WGS) entry which is preliminary data.</text>
</comment>
<dbReference type="OrthoDB" id="9762369at2"/>
<evidence type="ECO:0000313" key="5">
    <source>
        <dbReference type="EMBL" id="PYI56556.1"/>
    </source>
</evidence>
<feature type="domain" description="ABC transporter" evidence="4">
    <location>
        <begin position="341"/>
        <end position="557"/>
    </location>
</feature>
<dbReference type="Gene3D" id="3.40.50.300">
    <property type="entry name" value="P-loop containing nucleotide triphosphate hydrolases"/>
    <property type="match status" value="2"/>
</dbReference>
<dbReference type="InterPro" id="IPR051309">
    <property type="entry name" value="ABCF_ATPase"/>
</dbReference>
<accession>A0A2V5L1G0</accession>
<feature type="region of interest" description="Disordered" evidence="3">
    <location>
        <begin position="549"/>
        <end position="589"/>
    </location>
</feature>
<sequence>MLLCAADKISKTLGGTPVIRKMSLEVREGDRIGLVGPNGCGKSTLLKLLAGSERPDDGTVYWKKGSRTALLAQIPEFDAAVTASDVLQEAFAELRRMRDRMEELESLMASPDAAVAGKALDEYGALQDAFAAKGGYEADANLSRVANGLGIARLLPLPFARLSGGERTKVCLGRILLLEPDLLLLDEPTNHLDLDAVEWLESYMQTYRGTVLIVSHDRYFLDRVVTQIIDLEGGEADVYPGHYSWFVEEKERRLLAEFAAYQEQRKKIGKMEEAIKRLRTWAAQADNPALFKRAAAMQKAIDRMEKLDRPVLERRKMGLAFDVGERSGNDVVVMEGVRMSYRTEEDGAASVPSGSARTLYDGVRLHVRHRDFAAIVGANGSGKSTLLRMIAEGLKPDEGTVKLGGSVKIGYLAQHDLFPDGRKTVLDAFRDAVAVEEGEARRLLAGFLFYGASVFRSVGSLSGGERMRLRLAQLMHRELNVLVLDEPTNHLDIDARETLEEALASFPGTVICVSHDRYLLNKLFPVTYWLEGGKLTRYEGTYSEARRKREELAAGEPAAPAAGGGGGRDSGRERERARPRDQAEDARRERLEAKLEADIAAVERKLALLDDAMMAEEDAGKLAALHGEKAMLEAERELLYERLADTAR</sequence>
<dbReference type="CDD" id="cd03221">
    <property type="entry name" value="ABCF_EF-3"/>
    <property type="match status" value="2"/>
</dbReference>
<dbReference type="Pfam" id="PF12848">
    <property type="entry name" value="ABC_tran_Xtn"/>
    <property type="match status" value="1"/>
</dbReference>
<dbReference type="SMART" id="SM00382">
    <property type="entry name" value="AAA"/>
    <property type="match status" value="2"/>
</dbReference>
<keyword evidence="2 5" id="KW-0067">ATP-binding</keyword>
<dbReference type="NCBIfam" id="NF000355">
    <property type="entry name" value="ribo_prot_ABC_F"/>
    <property type="match status" value="1"/>
</dbReference>
<organism evidence="5 6">
    <name type="scientific">Paenibacillus flagellatus</name>
    <dbReference type="NCBI Taxonomy" id="2211139"/>
    <lineage>
        <taxon>Bacteria</taxon>
        <taxon>Bacillati</taxon>
        <taxon>Bacillota</taxon>
        <taxon>Bacilli</taxon>
        <taxon>Bacillales</taxon>
        <taxon>Paenibacillaceae</taxon>
        <taxon>Paenibacillus</taxon>
    </lineage>
</organism>
<keyword evidence="1" id="KW-0547">Nucleotide-binding</keyword>
<dbReference type="InterPro" id="IPR003439">
    <property type="entry name" value="ABC_transporter-like_ATP-bd"/>
</dbReference>
<name>A0A2V5L1G0_9BACL</name>
<dbReference type="EMBL" id="QJVJ01000002">
    <property type="protein sequence ID" value="PYI56556.1"/>
    <property type="molecule type" value="Genomic_DNA"/>
</dbReference>
<dbReference type="InterPro" id="IPR032781">
    <property type="entry name" value="ABC_tran_Xtn"/>
</dbReference>
<evidence type="ECO:0000256" key="3">
    <source>
        <dbReference type="SAM" id="MobiDB-lite"/>
    </source>
</evidence>
<dbReference type="GO" id="GO:0005524">
    <property type="term" value="F:ATP binding"/>
    <property type="evidence" value="ECO:0007669"/>
    <property type="project" value="UniProtKB-KW"/>
</dbReference>
<evidence type="ECO:0000256" key="2">
    <source>
        <dbReference type="ARBA" id="ARBA00022840"/>
    </source>
</evidence>
<dbReference type="InterPro" id="IPR003593">
    <property type="entry name" value="AAA+_ATPase"/>
</dbReference>